<evidence type="ECO:0000313" key="2">
    <source>
        <dbReference type="EMBL" id="SKB61778.1"/>
    </source>
</evidence>
<accession>A0A1T5CQJ6</accession>
<keyword evidence="1" id="KW-0472">Membrane</keyword>
<reference evidence="2 3" key="1">
    <citation type="submission" date="2017-02" db="EMBL/GenBank/DDBJ databases">
        <authorList>
            <person name="Peterson S.W."/>
        </authorList>
    </citation>
    <scope>NUCLEOTIDE SEQUENCE [LARGE SCALE GENOMIC DNA]</scope>
    <source>
        <strain evidence="2 3">DSM 22323</strain>
    </source>
</reference>
<evidence type="ECO:0000313" key="3">
    <source>
        <dbReference type="Proteomes" id="UP000191112"/>
    </source>
</evidence>
<keyword evidence="3" id="KW-1185">Reference proteome</keyword>
<dbReference type="EMBL" id="FUYZ01000001">
    <property type="protein sequence ID" value="SKB61778.1"/>
    <property type="molecule type" value="Genomic_DNA"/>
</dbReference>
<evidence type="ECO:0000256" key="1">
    <source>
        <dbReference type="SAM" id="Phobius"/>
    </source>
</evidence>
<dbReference type="RefSeq" id="WP_079665562.1">
    <property type="nucleotide sequence ID" value="NZ_FUYZ01000001.1"/>
</dbReference>
<dbReference type="Proteomes" id="UP000191112">
    <property type="component" value="Unassembled WGS sequence"/>
</dbReference>
<keyword evidence="1" id="KW-0812">Transmembrane</keyword>
<gene>
    <name evidence="2" type="ORF">SAMN05660477_00256</name>
</gene>
<feature type="transmembrane region" description="Helical" evidence="1">
    <location>
        <begin position="12"/>
        <end position="33"/>
    </location>
</feature>
<organism evidence="2 3">
    <name type="scientific">Soonwooa buanensis</name>
    <dbReference type="NCBI Taxonomy" id="619805"/>
    <lineage>
        <taxon>Bacteria</taxon>
        <taxon>Pseudomonadati</taxon>
        <taxon>Bacteroidota</taxon>
        <taxon>Flavobacteriia</taxon>
        <taxon>Flavobacteriales</taxon>
        <taxon>Weeksellaceae</taxon>
        <taxon>Chryseobacterium group</taxon>
        <taxon>Soonwooa</taxon>
    </lineage>
</organism>
<proteinExistence type="predicted"/>
<keyword evidence="1" id="KW-1133">Transmembrane helix</keyword>
<evidence type="ECO:0008006" key="4">
    <source>
        <dbReference type="Google" id="ProtNLM"/>
    </source>
</evidence>
<sequence>MKTKFTNYKQVSLTFYIVAIITSVLFLITCFAYFFEKSIFVVCIAFGLFFINLLKLIKLKYLIVEVSTFVLTVKYRHPLKKGPNFPVLDVPFANVSSYDLSSFLLSNYLSITLSTSHGKKKLQYKIGQLSKAQKLSLEKTLSGIELHEEKC</sequence>
<dbReference type="OrthoDB" id="1265510at2"/>
<name>A0A1T5CQJ6_9FLAO</name>
<protein>
    <recommendedName>
        <fullName evidence="4">PH domain-containing protein</fullName>
    </recommendedName>
</protein>
<feature type="transmembrane region" description="Helical" evidence="1">
    <location>
        <begin position="39"/>
        <end position="57"/>
    </location>
</feature>
<dbReference type="AlphaFoldDB" id="A0A1T5CQJ6"/>